<keyword evidence="1" id="KW-1133">Transmembrane helix</keyword>
<dbReference type="OrthoDB" id="3254408at2759"/>
<sequence length="106" mass="12377">MEVRPPASFPYDSKRQEADEQMRRRFRDLRQILAIPILYGISAFGTRLSFYEYDSATHVLQPEQILRSHPSILADVAPITRWDCDVLQLEGANRLRKVINQVKEMC</sequence>
<dbReference type="EMBL" id="KN818334">
    <property type="protein sequence ID" value="KIL58578.1"/>
    <property type="molecule type" value="Genomic_DNA"/>
</dbReference>
<evidence type="ECO:0000313" key="2">
    <source>
        <dbReference type="EMBL" id="KIL58578.1"/>
    </source>
</evidence>
<dbReference type="STRING" id="946122.A0A0C2WQP6"/>
<gene>
    <name evidence="2" type="ORF">M378DRAFT_170396</name>
</gene>
<name>A0A0C2WQP6_AMAMK</name>
<reference evidence="2 3" key="1">
    <citation type="submission" date="2014-04" db="EMBL/GenBank/DDBJ databases">
        <title>Evolutionary Origins and Diversification of the Mycorrhizal Mutualists.</title>
        <authorList>
            <consortium name="DOE Joint Genome Institute"/>
            <consortium name="Mycorrhizal Genomics Consortium"/>
            <person name="Kohler A."/>
            <person name="Kuo A."/>
            <person name="Nagy L.G."/>
            <person name="Floudas D."/>
            <person name="Copeland A."/>
            <person name="Barry K.W."/>
            <person name="Cichocki N."/>
            <person name="Veneault-Fourrey C."/>
            <person name="LaButti K."/>
            <person name="Lindquist E.A."/>
            <person name="Lipzen A."/>
            <person name="Lundell T."/>
            <person name="Morin E."/>
            <person name="Murat C."/>
            <person name="Riley R."/>
            <person name="Ohm R."/>
            <person name="Sun H."/>
            <person name="Tunlid A."/>
            <person name="Henrissat B."/>
            <person name="Grigoriev I.V."/>
            <person name="Hibbett D.S."/>
            <person name="Martin F."/>
        </authorList>
    </citation>
    <scope>NUCLEOTIDE SEQUENCE [LARGE SCALE GENOMIC DNA]</scope>
    <source>
        <strain evidence="2 3">Koide BX008</strain>
    </source>
</reference>
<keyword evidence="3" id="KW-1185">Reference proteome</keyword>
<dbReference type="HOGENOM" id="CLU_176403_0_0_1"/>
<protein>
    <submittedName>
        <fullName evidence="2">Uncharacterized protein</fullName>
    </submittedName>
</protein>
<proteinExistence type="predicted"/>
<dbReference type="InParanoid" id="A0A0C2WQP6"/>
<accession>A0A0C2WQP6</accession>
<organism evidence="2 3">
    <name type="scientific">Amanita muscaria (strain Koide BX008)</name>
    <dbReference type="NCBI Taxonomy" id="946122"/>
    <lineage>
        <taxon>Eukaryota</taxon>
        <taxon>Fungi</taxon>
        <taxon>Dikarya</taxon>
        <taxon>Basidiomycota</taxon>
        <taxon>Agaricomycotina</taxon>
        <taxon>Agaricomycetes</taxon>
        <taxon>Agaricomycetidae</taxon>
        <taxon>Agaricales</taxon>
        <taxon>Pluteineae</taxon>
        <taxon>Amanitaceae</taxon>
        <taxon>Amanita</taxon>
    </lineage>
</organism>
<keyword evidence="1" id="KW-0472">Membrane</keyword>
<evidence type="ECO:0000256" key="1">
    <source>
        <dbReference type="SAM" id="Phobius"/>
    </source>
</evidence>
<feature type="transmembrane region" description="Helical" evidence="1">
    <location>
        <begin position="32"/>
        <end position="50"/>
    </location>
</feature>
<dbReference type="AlphaFoldDB" id="A0A0C2WQP6"/>
<keyword evidence="1" id="KW-0812">Transmembrane</keyword>
<dbReference type="Proteomes" id="UP000054549">
    <property type="component" value="Unassembled WGS sequence"/>
</dbReference>
<evidence type="ECO:0000313" key="3">
    <source>
        <dbReference type="Proteomes" id="UP000054549"/>
    </source>
</evidence>